<reference evidence="1" key="1">
    <citation type="submission" date="2020-04" db="EMBL/GenBank/DDBJ databases">
        <authorList>
            <person name="Broberg M."/>
        </authorList>
    </citation>
    <scope>NUCLEOTIDE SEQUENCE</scope>
</reference>
<keyword evidence="2" id="KW-1185">Reference proteome</keyword>
<evidence type="ECO:0000313" key="2">
    <source>
        <dbReference type="Proteomes" id="UP000836387"/>
    </source>
</evidence>
<gene>
    <name evidence="1" type="ORF">CRV2_00013113</name>
</gene>
<organism evidence="1 2">
    <name type="scientific">Clonostachys rosea f. rosea IK726</name>
    <dbReference type="NCBI Taxonomy" id="1349383"/>
    <lineage>
        <taxon>Eukaryota</taxon>
        <taxon>Fungi</taxon>
        <taxon>Dikarya</taxon>
        <taxon>Ascomycota</taxon>
        <taxon>Pezizomycotina</taxon>
        <taxon>Sordariomycetes</taxon>
        <taxon>Hypocreomycetidae</taxon>
        <taxon>Hypocreales</taxon>
        <taxon>Bionectriaceae</taxon>
        <taxon>Clonostachys</taxon>
    </lineage>
</organism>
<dbReference type="EMBL" id="CADEHS020000011">
    <property type="protein sequence ID" value="CAG9947002.1"/>
    <property type="molecule type" value="Genomic_DNA"/>
</dbReference>
<name>A0ACA9U302_BIOOC</name>
<proteinExistence type="predicted"/>
<comment type="caution">
    <text evidence="1">The sequence shown here is derived from an EMBL/GenBank/DDBJ whole genome shotgun (WGS) entry which is preliminary data.</text>
</comment>
<sequence length="578" mass="63674">MRSPFSLVILGAFLGLTRALDLPVITLPWGKYQAEVFADDEDILLFRNVHFGKEPPRFGAPSFPDWKDDAIQSPDRGTTCIQINTEKLRHPPVGGSPFEDAQKPPSAQTEDCLFLDIYVPKWAVERKEILLPVTVWIYGGGYAFGSKNQGGPFYTGKFALQASNYNSIFIAGNYRVGAFGWLAGDYMQQVGQPNAGLYDQALLFEWVQKYIDQAHGDKEFVSAWGESAGAGSILYYLVREDGAVNPNFHTFAALSPGFENFSRLAGCEFAYDIDCLRKAPVTDLAEANTKLFNLVRQTGLFPVGPAIDVISRAGVLAIIHVTLTHCLSGKHWKNIQSGIISHVANEGYLFSPKDIDNAAKYNAFLNEFLPGSALAPQRAAIKNKYDCKKAWLGEYQLCVAAIIAHAVFNCNTRDLATAYPDISYMMEYAFPAEALAYHGLDLIPLFVTNATETEKLMGLLDIDKNLIKMMAGLIDTYVRKPYQNYFAALTLLGDPNALGTKVHWPPVADDGNMFSGVLKVDLAWGSEFKIGLDWKNSKAKCSFWAGLAKEIVAAKTTYGDSHGALLEAQYPINSGNEL</sequence>
<evidence type="ECO:0000313" key="1">
    <source>
        <dbReference type="EMBL" id="CAG9947002.1"/>
    </source>
</evidence>
<accession>A0ACA9U302</accession>
<reference evidence="1" key="2">
    <citation type="submission" date="2021-10" db="EMBL/GenBank/DDBJ databases">
        <authorList>
            <person name="Piombo E."/>
        </authorList>
    </citation>
    <scope>NUCLEOTIDE SEQUENCE</scope>
</reference>
<protein>
    <submittedName>
        <fullName evidence="1">Uncharacterized protein</fullName>
    </submittedName>
</protein>
<dbReference type="Proteomes" id="UP000836387">
    <property type="component" value="Unassembled WGS sequence"/>
</dbReference>